<dbReference type="OrthoDB" id="5576687at2759"/>
<dbReference type="PANTHER" id="PTHR13618">
    <property type="entry name" value="LEUCINE ZIPPER CONTAINING TRANSCRIPTION FACTOR LZF1"/>
    <property type="match status" value="1"/>
</dbReference>
<dbReference type="PANTHER" id="PTHR13618:SF1">
    <property type="entry name" value="PROTEIN ROGDI HOMOLOG"/>
    <property type="match status" value="1"/>
</dbReference>
<evidence type="ECO:0000313" key="3">
    <source>
        <dbReference type="Proteomes" id="UP000054350"/>
    </source>
</evidence>
<gene>
    <name evidence="2" type="ORF">AMAG_12526</name>
</gene>
<dbReference type="InterPro" id="IPR028241">
    <property type="entry name" value="RAVE2/Rogdi"/>
</dbReference>
<dbReference type="AlphaFoldDB" id="A0A0L0SZH2"/>
<evidence type="ECO:0000313" key="2">
    <source>
        <dbReference type="EMBL" id="KNE67805.1"/>
    </source>
</evidence>
<reference evidence="2 3" key="1">
    <citation type="submission" date="2009-11" db="EMBL/GenBank/DDBJ databases">
        <title>Annotation of Allomyces macrogynus ATCC 38327.</title>
        <authorList>
            <consortium name="The Broad Institute Genome Sequencing Platform"/>
            <person name="Russ C."/>
            <person name="Cuomo C."/>
            <person name="Burger G."/>
            <person name="Gray M.W."/>
            <person name="Holland P.W.H."/>
            <person name="King N."/>
            <person name="Lang F.B.F."/>
            <person name="Roger A.J."/>
            <person name="Ruiz-Trillo I."/>
            <person name="Young S.K."/>
            <person name="Zeng Q."/>
            <person name="Gargeya S."/>
            <person name="Fitzgerald M."/>
            <person name="Haas B."/>
            <person name="Abouelleil A."/>
            <person name="Alvarado L."/>
            <person name="Arachchi H.M."/>
            <person name="Berlin A."/>
            <person name="Chapman S.B."/>
            <person name="Gearin G."/>
            <person name="Goldberg J."/>
            <person name="Griggs A."/>
            <person name="Gujja S."/>
            <person name="Hansen M."/>
            <person name="Heiman D."/>
            <person name="Howarth C."/>
            <person name="Larimer J."/>
            <person name="Lui A."/>
            <person name="MacDonald P.J.P."/>
            <person name="McCowen C."/>
            <person name="Montmayeur A."/>
            <person name="Murphy C."/>
            <person name="Neiman D."/>
            <person name="Pearson M."/>
            <person name="Priest M."/>
            <person name="Roberts A."/>
            <person name="Saif S."/>
            <person name="Shea T."/>
            <person name="Sisk P."/>
            <person name="Stolte C."/>
            <person name="Sykes S."/>
            <person name="Wortman J."/>
            <person name="Nusbaum C."/>
            <person name="Birren B."/>
        </authorList>
    </citation>
    <scope>NUCLEOTIDE SEQUENCE [LARGE SCALE GENOMIC DNA]</scope>
    <source>
        <strain evidence="2 3">ATCC 38327</strain>
    </source>
</reference>
<dbReference type="Pfam" id="PF10259">
    <property type="entry name" value="Rogdi_lz"/>
    <property type="match status" value="1"/>
</dbReference>
<name>A0A0L0SZH2_ALLM3</name>
<evidence type="ECO:0000256" key="1">
    <source>
        <dbReference type="SAM" id="MobiDB-lite"/>
    </source>
</evidence>
<protein>
    <submittedName>
        <fullName evidence="2">Uncharacterized protein</fullName>
    </submittedName>
</protein>
<organism evidence="2 3">
    <name type="scientific">Allomyces macrogynus (strain ATCC 38327)</name>
    <name type="common">Allomyces javanicus var. macrogynus</name>
    <dbReference type="NCBI Taxonomy" id="578462"/>
    <lineage>
        <taxon>Eukaryota</taxon>
        <taxon>Fungi</taxon>
        <taxon>Fungi incertae sedis</taxon>
        <taxon>Blastocladiomycota</taxon>
        <taxon>Blastocladiomycetes</taxon>
        <taxon>Blastocladiales</taxon>
        <taxon>Blastocladiaceae</taxon>
        <taxon>Allomyces</taxon>
    </lineage>
</organism>
<dbReference type="Proteomes" id="UP000054350">
    <property type="component" value="Unassembled WGS sequence"/>
</dbReference>
<dbReference type="VEuPathDB" id="FungiDB:AMAG_12526"/>
<feature type="compositionally biased region" description="Polar residues" evidence="1">
    <location>
        <begin position="289"/>
        <end position="304"/>
    </location>
</feature>
<proteinExistence type="predicted"/>
<dbReference type="EMBL" id="GG745354">
    <property type="protein sequence ID" value="KNE67805.1"/>
    <property type="molecule type" value="Genomic_DNA"/>
</dbReference>
<reference evidence="3" key="2">
    <citation type="submission" date="2009-11" db="EMBL/GenBank/DDBJ databases">
        <title>The Genome Sequence of Allomyces macrogynus strain ATCC 38327.</title>
        <authorList>
            <consortium name="The Broad Institute Genome Sequencing Platform"/>
            <person name="Russ C."/>
            <person name="Cuomo C."/>
            <person name="Shea T."/>
            <person name="Young S.K."/>
            <person name="Zeng Q."/>
            <person name="Koehrsen M."/>
            <person name="Haas B."/>
            <person name="Borodovsky M."/>
            <person name="Guigo R."/>
            <person name="Alvarado L."/>
            <person name="Berlin A."/>
            <person name="Borenstein D."/>
            <person name="Chen Z."/>
            <person name="Engels R."/>
            <person name="Freedman E."/>
            <person name="Gellesch M."/>
            <person name="Goldberg J."/>
            <person name="Griggs A."/>
            <person name="Gujja S."/>
            <person name="Heiman D."/>
            <person name="Hepburn T."/>
            <person name="Howarth C."/>
            <person name="Jen D."/>
            <person name="Larson L."/>
            <person name="Lewis B."/>
            <person name="Mehta T."/>
            <person name="Park D."/>
            <person name="Pearson M."/>
            <person name="Roberts A."/>
            <person name="Saif S."/>
            <person name="Shenoy N."/>
            <person name="Sisk P."/>
            <person name="Stolte C."/>
            <person name="Sykes S."/>
            <person name="Walk T."/>
            <person name="White J."/>
            <person name="Yandava C."/>
            <person name="Burger G."/>
            <person name="Gray M.W."/>
            <person name="Holland P.W.H."/>
            <person name="King N."/>
            <person name="Lang F.B.F."/>
            <person name="Roger A.J."/>
            <person name="Ruiz-Trillo I."/>
            <person name="Lander E."/>
            <person name="Nusbaum C."/>
        </authorList>
    </citation>
    <scope>NUCLEOTIDE SEQUENCE [LARGE SCALE GENOMIC DNA]</scope>
    <source>
        <strain evidence="3">ATCC 38327</strain>
    </source>
</reference>
<feature type="compositionally biased region" description="Low complexity" evidence="1">
    <location>
        <begin position="257"/>
        <end position="279"/>
    </location>
</feature>
<feature type="region of interest" description="Disordered" evidence="1">
    <location>
        <begin position="255"/>
        <end position="304"/>
    </location>
</feature>
<sequence>MTSAAISKSATLSSVRGLAAKNPLDTADWAREDQAMRRELGWYLTSVVPELLADVAVLLQDALDCISPASAISAGSLATLPIATDFGDSAGVHGQLTFHGYTIVESELAVKFPSRSMVKWRVDPLTVHSLMDTHHHTLAALTMLRSTLQPFHHHIIETLLHNLQRSIHAALSTAATPTPAASHAAPLSAPSMQVQQLADDLAVGLAVAPAGLVMTVFQLAPAGSLSSLHVSSSGSFIGTPTNKLTTALKQGIHHVRASSTGSAVTSAASPPPSARSVTPQPTRHAGATTVASSPSTGSVTALSPSRSAMKLSTSVRSMATVGAPSPGAGNERVSLMLGDRWFDVSSDMIVEVPWAAVGQMYSKLHQASALLARLSSHLMAFAGLAMAE</sequence>
<accession>A0A0L0SZH2</accession>
<dbReference type="GO" id="GO:0043291">
    <property type="term" value="C:RAVE complex"/>
    <property type="evidence" value="ECO:0007669"/>
    <property type="project" value="TreeGrafter"/>
</dbReference>
<keyword evidence="3" id="KW-1185">Reference proteome</keyword>